<comment type="caution">
    <text evidence="2">The sequence shown here is derived from an EMBL/GenBank/DDBJ whole genome shotgun (WGS) entry which is preliminary data.</text>
</comment>
<keyword evidence="3" id="KW-1185">Reference proteome</keyword>
<dbReference type="InterPro" id="IPR004401">
    <property type="entry name" value="YbaB/EbfC"/>
</dbReference>
<name>A0A839XPR8_9PSEU</name>
<dbReference type="InterPro" id="IPR036894">
    <property type="entry name" value="YbaB-like_sf"/>
</dbReference>
<dbReference type="SUPFAM" id="SSF82607">
    <property type="entry name" value="YbaB-like"/>
    <property type="match status" value="1"/>
</dbReference>
<gene>
    <name evidence="2" type="ORF">FB384_003645</name>
</gene>
<proteinExistence type="predicted"/>
<evidence type="ECO:0000313" key="3">
    <source>
        <dbReference type="Proteomes" id="UP000564573"/>
    </source>
</evidence>
<dbReference type="RefSeq" id="WP_323985274.1">
    <property type="nucleotide sequence ID" value="NZ_JACIBS010000001.1"/>
</dbReference>
<feature type="compositionally biased region" description="Pro residues" evidence="1">
    <location>
        <begin position="145"/>
        <end position="163"/>
    </location>
</feature>
<evidence type="ECO:0000256" key="1">
    <source>
        <dbReference type="SAM" id="MobiDB-lite"/>
    </source>
</evidence>
<dbReference type="EMBL" id="JACIBS010000001">
    <property type="protein sequence ID" value="MBB3664741.1"/>
    <property type="molecule type" value="Genomic_DNA"/>
</dbReference>
<feature type="region of interest" description="Disordered" evidence="1">
    <location>
        <begin position="118"/>
        <end position="183"/>
    </location>
</feature>
<evidence type="ECO:0000313" key="2">
    <source>
        <dbReference type="EMBL" id="MBB3664741.1"/>
    </source>
</evidence>
<dbReference type="Gene3D" id="3.30.1310.10">
    <property type="entry name" value="Nucleoid-associated protein YbaB-like domain"/>
    <property type="match status" value="1"/>
</dbReference>
<dbReference type="Pfam" id="PF02575">
    <property type="entry name" value="YbaB_DNA_bd"/>
    <property type="match status" value="1"/>
</dbReference>
<keyword evidence="2" id="KW-0238">DNA-binding</keyword>
<protein>
    <submittedName>
        <fullName evidence="2">DNA-binding protein YbaB</fullName>
    </submittedName>
</protein>
<feature type="compositionally biased region" description="Acidic residues" evidence="1">
    <location>
        <begin position="173"/>
        <end position="183"/>
    </location>
</feature>
<dbReference type="Proteomes" id="UP000564573">
    <property type="component" value="Unassembled WGS sequence"/>
</dbReference>
<sequence>MEPNPNPNLRPGEDLQHYVERQAVEMQQRATELQDAFAAAAATVSSRDGAVTVSLAPNGALRNIQLGKRACELGEARLTATIMDTVRQAQRQTAQAVAGSVESIMGGGEVLEMMQGFLPTDPAADGGMDQTMFAREPESDADPQPSKPTTPPSPPPPPPPSSRPAPRRRPAQDEADDDEVNPW</sequence>
<organism evidence="2 3">
    <name type="scientific">Prauserella sediminis</name>
    <dbReference type="NCBI Taxonomy" id="577680"/>
    <lineage>
        <taxon>Bacteria</taxon>
        <taxon>Bacillati</taxon>
        <taxon>Actinomycetota</taxon>
        <taxon>Actinomycetes</taxon>
        <taxon>Pseudonocardiales</taxon>
        <taxon>Pseudonocardiaceae</taxon>
        <taxon>Prauserella</taxon>
        <taxon>Prauserella salsuginis group</taxon>
    </lineage>
</organism>
<dbReference type="GO" id="GO:0003677">
    <property type="term" value="F:DNA binding"/>
    <property type="evidence" value="ECO:0007669"/>
    <property type="project" value="UniProtKB-KW"/>
</dbReference>
<reference evidence="2 3" key="1">
    <citation type="submission" date="2020-08" db="EMBL/GenBank/DDBJ databases">
        <title>Sequencing the genomes of 1000 actinobacteria strains.</title>
        <authorList>
            <person name="Klenk H.-P."/>
        </authorList>
    </citation>
    <scope>NUCLEOTIDE SEQUENCE [LARGE SCALE GENOMIC DNA]</scope>
    <source>
        <strain evidence="2 3">DSM 45267</strain>
    </source>
</reference>
<accession>A0A839XPR8</accession>
<dbReference type="AlphaFoldDB" id="A0A839XPR8"/>